<dbReference type="AlphaFoldDB" id="A0A1I0YC80"/>
<dbReference type="EMBL" id="FOJW01000007">
    <property type="protein sequence ID" value="SFB10792.1"/>
    <property type="molecule type" value="Genomic_DNA"/>
</dbReference>
<dbReference type="InterPro" id="IPR045087">
    <property type="entry name" value="Cu-oxidase_fam"/>
</dbReference>
<dbReference type="GO" id="GO:0005507">
    <property type="term" value="F:copper ion binding"/>
    <property type="evidence" value="ECO:0007669"/>
    <property type="project" value="InterPro"/>
</dbReference>
<dbReference type="PANTHER" id="PTHR48267:SF1">
    <property type="entry name" value="BILIRUBIN OXIDASE"/>
    <property type="match status" value="1"/>
</dbReference>
<name>A0A1I0YC80_9BACI</name>
<dbReference type="InterPro" id="IPR008972">
    <property type="entry name" value="Cupredoxin"/>
</dbReference>
<organism evidence="3 4">
    <name type="scientific">Lentibacillus halodurans</name>
    <dbReference type="NCBI Taxonomy" id="237679"/>
    <lineage>
        <taxon>Bacteria</taxon>
        <taxon>Bacillati</taxon>
        <taxon>Bacillota</taxon>
        <taxon>Bacilli</taxon>
        <taxon>Bacillales</taxon>
        <taxon>Bacillaceae</taxon>
        <taxon>Lentibacillus</taxon>
    </lineage>
</organism>
<dbReference type="PANTHER" id="PTHR48267">
    <property type="entry name" value="CUPREDOXIN SUPERFAMILY PROTEIN"/>
    <property type="match status" value="1"/>
</dbReference>
<proteinExistence type="inferred from homology"/>
<dbReference type="InterPro" id="IPR011707">
    <property type="entry name" value="Cu-oxidase-like_N"/>
</dbReference>
<protein>
    <submittedName>
        <fullName evidence="3">Multicopper oxidase</fullName>
    </submittedName>
</protein>
<dbReference type="Proteomes" id="UP000198642">
    <property type="component" value="Unassembled WGS sequence"/>
</dbReference>
<evidence type="ECO:0000259" key="2">
    <source>
        <dbReference type="Pfam" id="PF07732"/>
    </source>
</evidence>
<accession>A0A1I0YC80</accession>
<reference evidence="3 4" key="1">
    <citation type="submission" date="2016-10" db="EMBL/GenBank/DDBJ databases">
        <authorList>
            <person name="de Groot N.N."/>
        </authorList>
    </citation>
    <scope>NUCLEOTIDE SEQUENCE [LARGE SCALE GENOMIC DNA]</scope>
    <source>
        <strain evidence="3 4">CGMCC 1.3702</strain>
    </source>
</reference>
<dbReference type="CDD" id="cd13844">
    <property type="entry name" value="CuRO_1_BOD_CotA_like"/>
    <property type="match status" value="1"/>
</dbReference>
<feature type="domain" description="Plastocyanin-like" evidence="2">
    <location>
        <begin position="42"/>
        <end position="81"/>
    </location>
</feature>
<dbReference type="SUPFAM" id="SSF49503">
    <property type="entry name" value="Cupredoxins"/>
    <property type="match status" value="1"/>
</dbReference>
<sequence length="174" mass="20707">MNKKLSKYADALPIPKTLKPLRKKNNEDYYEVQMTEFHQKMHPDLRPTRLWGYNGQFPGPVIDVNRGESIRVKWENKLPDKHFLPIDKSFYNLSELPEVRTVTHLHGSETRPESDGYPEAWYTRNFKETGPGFKTEVYHYPNHQRGATLWYHDHAMGITRLKRLCRSCRHVYYS</sequence>
<dbReference type="Pfam" id="PF07732">
    <property type="entry name" value="Cu-oxidase_3"/>
    <property type="match status" value="1"/>
</dbReference>
<keyword evidence="4" id="KW-1185">Reference proteome</keyword>
<gene>
    <name evidence="3" type="ORF">SAMN04488072_10743</name>
</gene>
<evidence type="ECO:0000256" key="1">
    <source>
        <dbReference type="ARBA" id="ARBA00010609"/>
    </source>
</evidence>
<dbReference type="Gene3D" id="2.60.40.420">
    <property type="entry name" value="Cupredoxins - blue copper proteins"/>
    <property type="match status" value="1"/>
</dbReference>
<comment type="similarity">
    <text evidence="1">Belongs to the multicopper oxidase family.</text>
</comment>
<evidence type="ECO:0000313" key="3">
    <source>
        <dbReference type="EMBL" id="SFB10792.1"/>
    </source>
</evidence>
<evidence type="ECO:0000313" key="4">
    <source>
        <dbReference type="Proteomes" id="UP000198642"/>
    </source>
</evidence>
<dbReference type="STRING" id="237679.SAMN04488072_10743"/>